<sequence length="111" mass="13227">MRSYLIDEVSAENMERIEQHLTEKGFKGPLDHIYYIPFPQEMLNDEQQQHYGECGPYMLVLETGRNWLKLELLVRGRGKLRCSCISYCTPEQRQQMIDFLDNFIRELDIPI</sequence>
<dbReference type="KEGG" id="dcb:C3Y92_13370"/>
<evidence type="ECO:0000313" key="2">
    <source>
        <dbReference type="Proteomes" id="UP000293296"/>
    </source>
</evidence>
<keyword evidence="2" id="KW-1185">Reference proteome</keyword>
<dbReference type="RefSeq" id="WP_129353380.1">
    <property type="nucleotide sequence ID" value="NZ_CP026538.1"/>
</dbReference>
<dbReference type="OrthoDB" id="5459426at2"/>
<protein>
    <submittedName>
        <fullName evidence="1">Uncharacterized protein</fullName>
    </submittedName>
</protein>
<dbReference type="AlphaFoldDB" id="A0A4P6HS40"/>
<dbReference type="Proteomes" id="UP000293296">
    <property type="component" value="Chromosome"/>
</dbReference>
<name>A0A4P6HS40_9BACT</name>
<proteinExistence type="predicted"/>
<organism evidence="1 2">
    <name type="scientific">Solidesulfovibrio carbinolicus</name>
    <dbReference type="NCBI Taxonomy" id="296842"/>
    <lineage>
        <taxon>Bacteria</taxon>
        <taxon>Pseudomonadati</taxon>
        <taxon>Thermodesulfobacteriota</taxon>
        <taxon>Desulfovibrionia</taxon>
        <taxon>Desulfovibrionales</taxon>
        <taxon>Desulfovibrionaceae</taxon>
        <taxon>Solidesulfovibrio</taxon>
    </lineage>
</organism>
<gene>
    <name evidence="1" type="ORF">C3Y92_13370</name>
</gene>
<accession>A0A4P6HS40</accession>
<dbReference type="EMBL" id="CP026538">
    <property type="protein sequence ID" value="QAZ68158.1"/>
    <property type="molecule type" value="Genomic_DNA"/>
</dbReference>
<reference evidence="1 2" key="1">
    <citation type="submission" date="2018-02" db="EMBL/GenBank/DDBJ databases">
        <title>Genome sequence of Desulfovibrio carbinolicus DSM 3852.</title>
        <authorList>
            <person name="Wilbanks E."/>
            <person name="Skennerton C.T."/>
            <person name="Orphan V.J."/>
        </authorList>
    </citation>
    <scope>NUCLEOTIDE SEQUENCE [LARGE SCALE GENOMIC DNA]</scope>
    <source>
        <strain evidence="1 2">DSM 3852</strain>
    </source>
</reference>
<evidence type="ECO:0000313" key="1">
    <source>
        <dbReference type="EMBL" id="QAZ68158.1"/>
    </source>
</evidence>